<gene>
    <name evidence="1" type="ORF">PFISCL1PPCAC_9411</name>
</gene>
<organism evidence="1 2">
    <name type="scientific">Pristionchus fissidentatus</name>
    <dbReference type="NCBI Taxonomy" id="1538716"/>
    <lineage>
        <taxon>Eukaryota</taxon>
        <taxon>Metazoa</taxon>
        <taxon>Ecdysozoa</taxon>
        <taxon>Nematoda</taxon>
        <taxon>Chromadorea</taxon>
        <taxon>Rhabditida</taxon>
        <taxon>Rhabditina</taxon>
        <taxon>Diplogasteromorpha</taxon>
        <taxon>Diplogasteroidea</taxon>
        <taxon>Neodiplogasteridae</taxon>
        <taxon>Pristionchus</taxon>
    </lineage>
</organism>
<keyword evidence="2" id="KW-1185">Reference proteome</keyword>
<proteinExistence type="predicted"/>
<evidence type="ECO:0000313" key="1">
    <source>
        <dbReference type="EMBL" id="GMT18114.1"/>
    </source>
</evidence>
<dbReference type="AlphaFoldDB" id="A0AAV5VK03"/>
<dbReference type="Proteomes" id="UP001432322">
    <property type="component" value="Unassembled WGS sequence"/>
</dbReference>
<protein>
    <submittedName>
        <fullName evidence="1">Uncharacterized protein</fullName>
    </submittedName>
</protein>
<accession>A0AAV5VK03</accession>
<name>A0AAV5VK03_9BILA</name>
<sequence>MPPAASIVPPTVTRPTAPLGAVPYPSYHRPAHFALPIVHPPPMPVGRALASVGYGSARYGIPVAHPVLATVAKQAVEWLDEEMSCLSTAESYRGDAHSDTSNSEVMECSNEIKSKSKVYRTSIVPLDVKFQTAYTDAMRNLRVRRFSAPSPACSTKVKLWMVNCEFERYRDSDTEEEEDYLM</sequence>
<dbReference type="EMBL" id="BTSY01000003">
    <property type="protein sequence ID" value="GMT18114.1"/>
    <property type="molecule type" value="Genomic_DNA"/>
</dbReference>
<comment type="caution">
    <text evidence="1">The sequence shown here is derived from an EMBL/GenBank/DDBJ whole genome shotgun (WGS) entry which is preliminary data.</text>
</comment>
<evidence type="ECO:0000313" key="2">
    <source>
        <dbReference type="Proteomes" id="UP001432322"/>
    </source>
</evidence>
<reference evidence="1" key="1">
    <citation type="submission" date="2023-10" db="EMBL/GenBank/DDBJ databases">
        <title>Genome assembly of Pristionchus species.</title>
        <authorList>
            <person name="Yoshida K."/>
            <person name="Sommer R.J."/>
        </authorList>
    </citation>
    <scope>NUCLEOTIDE SEQUENCE</scope>
    <source>
        <strain evidence="1">RS5133</strain>
    </source>
</reference>